<dbReference type="Gene3D" id="1.10.3680.10">
    <property type="entry name" value="TerB-like"/>
    <property type="match status" value="1"/>
</dbReference>
<reference evidence="1 2" key="1">
    <citation type="submission" date="2018-01" db="EMBL/GenBank/DDBJ databases">
        <title>Whole genome sequencing of Histamine producing bacteria.</title>
        <authorList>
            <person name="Butler K."/>
        </authorList>
    </citation>
    <scope>NUCLEOTIDE SEQUENCE [LARGE SCALE GENOMIC DNA]</scope>
    <source>
        <strain evidence="1 2">DSM 100436</strain>
    </source>
</reference>
<evidence type="ECO:0000313" key="2">
    <source>
        <dbReference type="Proteomes" id="UP000241771"/>
    </source>
</evidence>
<dbReference type="InterPro" id="IPR029024">
    <property type="entry name" value="TerB-like"/>
</dbReference>
<dbReference type="RefSeq" id="WP_107272657.1">
    <property type="nucleotide sequence ID" value="NZ_PYMA01000031.1"/>
</dbReference>
<accession>A0A2T3N8F9</accession>
<name>A0A2T3N8F9_9GAMM</name>
<organism evidence="1 2">
    <name type="scientific">Photobacterium sanctipauli</name>
    <dbReference type="NCBI Taxonomy" id="1342794"/>
    <lineage>
        <taxon>Bacteria</taxon>
        <taxon>Pseudomonadati</taxon>
        <taxon>Pseudomonadota</taxon>
        <taxon>Gammaproteobacteria</taxon>
        <taxon>Vibrionales</taxon>
        <taxon>Vibrionaceae</taxon>
        <taxon>Photobacterium</taxon>
    </lineage>
</organism>
<protein>
    <submittedName>
        <fullName evidence="1">DUF533 domain-containing protein</fullName>
    </submittedName>
</protein>
<dbReference type="CDD" id="cd07178">
    <property type="entry name" value="terB_like_YebE"/>
    <property type="match status" value="1"/>
</dbReference>
<dbReference type="Proteomes" id="UP000241771">
    <property type="component" value="Unassembled WGS sequence"/>
</dbReference>
<comment type="caution">
    <text evidence="1">The sequence shown here is derived from an EMBL/GenBank/DDBJ whole genome shotgun (WGS) entry which is preliminary data.</text>
</comment>
<evidence type="ECO:0000313" key="1">
    <source>
        <dbReference type="EMBL" id="PSW09564.1"/>
    </source>
</evidence>
<sequence>MKSMMDKLLNQASKYMEGGSSKSGSSSDLLKGAVGGGLVGTLLGNKKSRKLAKKYGKKAAVVGGTALVGTLAYQAYKKYQHDQPESGGDAAEPAQLEQASSKDGLLIQAMVFAAKSDGHIDDSERAAITNWMHEQQLDHDTESCIQRWIDEPLDPSVISAQVENMAQASEVYLVSLLAIDVDHFLERAYLDELAKALGLPPELVSRIEEQAEI</sequence>
<gene>
    <name evidence="1" type="ORF">C9I98_25755</name>
</gene>
<dbReference type="InterPro" id="IPR007486">
    <property type="entry name" value="YebE"/>
</dbReference>
<keyword evidence="2" id="KW-1185">Reference proteome</keyword>
<dbReference type="AlphaFoldDB" id="A0A2T3N8F9"/>
<dbReference type="SUPFAM" id="SSF158682">
    <property type="entry name" value="TerB-like"/>
    <property type="match status" value="1"/>
</dbReference>
<dbReference type="EMBL" id="PYMA01000031">
    <property type="protein sequence ID" value="PSW09564.1"/>
    <property type="molecule type" value="Genomic_DNA"/>
</dbReference>
<dbReference type="Pfam" id="PF04391">
    <property type="entry name" value="DUF533"/>
    <property type="match status" value="1"/>
</dbReference>
<proteinExistence type="predicted"/>